<proteinExistence type="inferred from homology"/>
<dbReference type="SMART" id="SM00316">
    <property type="entry name" value="S1"/>
    <property type="match status" value="2"/>
</dbReference>
<dbReference type="SUPFAM" id="SSF50249">
    <property type="entry name" value="Nucleic acid-binding proteins"/>
    <property type="match status" value="1"/>
</dbReference>
<organism evidence="3 4">
    <name type="scientific">Desulfitobacterium chlororespirans DSM 11544</name>
    <dbReference type="NCBI Taxonomy" id="1121395"/>
    <lineage>
        <taxon>Bacteria</taxon>
        <taxon>Bacillati</taxon>
        <taxon>Bacillota</taxon>
        <taxon>Clostridia</taxon>
        <taxon>Eubacteriales</taxon>
        <taxon>Desulfitobacteriaceae</taxon>
        <taxon>Desulfitobacterium</taxon>
    </lineage>
</organism>
<dbReference type="PANTHER" id="PTHR37296:SF1">
    <property type="entry name" value="CONSERVED VIRULENCE FACTOR B"/>
    <property type="match status" value="1"/>
</dbReference>
<dbReference type="Gene3D" id="1.10.10.10">
    <property type="entry name" value="Winged helix-like DNA-binding domain superfamily/Winged helix DNA-binding domain"/>
    <property type="match status" value="1"/>
</dbReference>
<evidence type="ECO:0000259" key="2">
    <source>
        <dbReference type="PROSITE" id="PS50126"/>
    </source>
</evidence>
<dbReference type="Pfam" id="PF21543">
    <property type="entry name" value="CvfB_2nd"/>
    <property type="match status" value="1"/>
</dbReference>
<dbReference type="PROSITE" id="PS50126">
    <property type="entry name" value="S1"/>
    <property type="match status" value="1"/>
</dbReference>
<dbReference type="InterPro" id="IPR039566">
    <property type="entry name" value="CvfB_S1_st"/>
</dbReference>
<dbReference type="InterPro" id="IPR036388">
    <property type="entry name" value="WH-like_DNA-bd_sf"/>
</dbReference>
<dbReference type="GO" id="GO:0003676">
    <property type="term" value="F:nucleic acid binding"/>
    <property type="evidence" value="ECO:0007669"/>
    <property type="project" value="InterPro"/>
</dbReference>
<dbReference type="InterPro" id="IPR040764">
    <property type="entry name" value="CvfB_WH"/>
</dbReference>
<evidence type="ECO:0000313" key="4">
    <source>
        <dbReference type="Proteomes" id="UP000184010"/>
    </source>
</evidence>
<dbReference type="AlphaFoldDB" id="A0A1M7UWG7"/>
<evidence type="ECO:0000313" key="3">
    <source>
        <dbReference type="EMBL" id="SHN87295.1"/>
    </source>
</evidence>
<dbReference type="PIRSF" id="PIRSF012524">
    <property type="entry name" value="YitL_S1"/>
    <property type="match status" value="1"/>
</dbReference>
<dbReference type="InterPro" id="IPR014464">
    <property type="entry name" value="CvfB_fam"/>
</dbReference>
<protein>
    <recommendedName>
        <fullName evidence="2">S1 motif domain-containing protein</fullName>
    </recommendedName>
</protein>
<feature type="domain" description="S1 motif" evidence="2">
    <location>
        <begin position="166"/>
        <end position="227"/>
    </location>
</feature>
<dbReference type="InterPro" id="IPR012340">
    <property type="entry name" value="NA-bd_OB-fold"/>
</dbReference>
<dbReference type="Pfam" id="PF17783">
    <property type="entry name" value="WHD_CvfB"/>
    <property type="match status" value="1"/>
</dbReference>
<dbReference type="PANTHER" id="PTHR37296">
    <property type="entry name" value="CONSERVED VIRULENCE FACTOR B"/>
    <property type="match status" value="1"/>
</dbReference>
<dbReference type="InterPro" id="IPR003029">
    <property type="entry name" value="S1_domain"/>
</dbReference>
<dbReference type="Proteomes" id="UP000184010">
    <property type="component" value="Unassembled WGS sequence"/>
</dbReference>
<gene>
    <name evidence="3" type="ORF">SAMN02745215_04842</name>
</gene>
<accession>A0A1M7UWG7</accession>
<dbReference type="Gene3D" id="2.40.50.140">
    <property type="entry name" value="Nucleic acid-binding proteins"/>
    <property type="match status" value="3"/>
</dbReference>
<dbReference type="Pfam" id="PF13509">
    <property type="entry name" value="S1_2"/>
    <property type="match status" value="2"/>
</dbReference>
<keyword evidence="4" id="KW-1185">Reference proteome</keyword>
<reference evidence="4" key="1">
    <citation type="submission" date="2016-12" db="EMBL/GenBank/DDBJ databases">
        <authorList>
            <person name="Varghese N."/>
            <person name="Submissions S."/>
        </authorList>
    </citation>
    <scope>NUCLEOTIDE SEQUENCE [LARGE SCALE GENOMIC DNA]</scope>
    <source>
        <strain evidence="4">DSM 11544</strain>
    </source>
</reference>
<dbReference type="EMBL" id="FRDN01000019">
    <property type="protein sequence ID" value="SHN87295.1"/>
    <property type="molecule type" value="Genomic_DNA"/>
</dbReference>
<evidence type="ECO:0000256" key="1">
    <source>
        <dbReference type="PIRNR" id="PIRNR012524"/>
    </source>
</evidence>
<name>A0A1M7UWG7_9FIRM</name>
<dbReference type="STRING" id="1121395.SAMN02745215_04842"/>
<dbReference type="InterPro" id="IPR048587">
    <property type="entry name" value="CvfB_S1_3rd"/>
</dbReference>
<comment type="similarity">
    <text evidence="1">Belongs to the CvfB family.</text>
</comment>
<sequence length="297" mass="33026">MSGIALIHCLLKHVKEALPIIQVGKINQLNVANLASFGVYLDAGTGNRKDNVLLPGNECPDDIKEGDNLEVFIYHDSEDRLIATRQKPLAQAGELAYLKVTAKTKFGAFLDFGLERGLFLPFREQKYPIEVAKSYLVYLYLDKSGRLSSTTDITDFLSSASPYQKNDSVTGTVYQIHPDIGVFVAVDNQYLGLIPRTENYSDLKWGDRVQARVIRVRDDGKLDLSSRNLSHQQMSVDAELLVNAMNAHGGVLPLHEKASPEEIERVFHMSKAAFKRAVGALLKSGRIKKNGDELRLP</sequence>